<accession>A0AAN1VRM0</accession>
<protein>
    <submittedName>
        <fullName evidence="1">Uncharacterized protein</fullName>
    </submittedName>
</protein>
<dbReference type="InterPro" id="IPR009061">
    <property type="entry name" value="DNA-bd_dom_put_sf"/>
</dbReference>
<gene>
    <name evidence="1" type="ordered locus">TEH_11140</name>
</gene>
<organism evidence="1 2">
    <name type="scientific">Tetragenococcus halophilus (strain DSM 20338 / JCM 20259 / NCIMB 9735 / NBRC 12172)</name>
    <name type="common">Pediococcus halophilus</name>
    <dbReference type="NCBI Taxonomy" id="945021"/>
    <lineage>
        <taxon>Bacteria</taxon>
        <taxon>Bacillati</taxon>
        <taxon>Bacillota</taxon>
        <taxon>Bacilli</taxon>
        <taxon>Lactobacillales</taxon>
        <taxon>Enterococcaceae</taxon>
        <taxon>Tetragenococcus</taxon>
    </lineage>
</organism>
<dbReference type="AlphaFoldDB" id="A0AAN1VRM0"/>
<dbReference type="SUPFAM" id="SSF46955">
    <property type="entry name" value="Putative DNA-binding domain"/>
    <property type="match status" value="1"/>
</dbReference>
<dbReference type="Proteomes" id="UP000002663">
    <property type="component" value="Chromosome"/>
</dbReference>
<dbReference type="EMBL" id="AP012046">
    <property type="protein sequence ID" value="BAK94441.1"/>
    <property type="molecule type" value="Genomic_DNA"/>
</dbReference>
<dbReference type="KEGG" id="thl:TEH_11140"/>
<evidence type="ECO:0000313" key="1">
    <source>
        <dbReference type="EMBL" id="BAK94441.1"/>
    </source>
</evidence>
<proteinExistence type="predicted"/>
<reference evidence="1 2" key="1">
    <citation type="submission" date="2011-01" db="EMBL/GenBank/DDBJ databases">
        <title>Whole genome sequence of Tetragenococcus halophilus NBRC 12172.</title>
        <authorList>
            <person name="Nakazawa H."/>
            <person name="Omata S."/>
            <person name="Koga C."/>
            <person name="Watanabe Y."/>
            <person name="Katano Y."/>
            <person name="Ito N."/>
            <person name="Tsukatani N."/>
            <person name="Ankai A."/>
            <person name="Oguchi A."/>
            <person name="Fukui S."/>
            <person name="Yashiro I."/>
            <person name="Kamata S."/>
            <person name="Hashimoto Y."/>
            <person name="Yamazaki J."/>
            <person name="Taguchi H."/>
            <person name="Tanaka A."/>
            <person name="Koyama T."/>
            <person name="Ichige A."/>
            <person name="Hanya Y."/>
            <person name="Tanikawa S."/>
            <person name="Yamazaki S."/>
            <person name="Fujita N."/>
        </authorList>
    </citation>
    <scope>NUCLEOTIDE SEQUENCE [LARGE SCALE GENOMIC DNA]</scope>
    <source>
        <strain evidence="2">DSM 20338 / JCM 20259 / NCIMB 9735 / NBRC 12172</strain>
    </source>
</reference>
<evidence type="ECO:0000313" key="2">
    <source>
        <dbReference type="Proteomes" id="UP000002663"/>
    </source>
</evidence>
<name>A0AAN1VRM0_TETHN</name>
<sequence>MKETGMLIKDTKKYTGLRQLEEPPVEELMQLLHRKKIQEQLSIYKKNLAILDKKISIYRKEIKTT</sequence>